<dbReference type="SUPFAM" id="SSF56219">
    <property type="entry name" value="DNase I-like"/>
    <property type="match status" value="1"/>
</dbReference>
<keyword evidence="3" id="KW-0255">Endonuclease</keyword>
<proteinExistence type="predicted"/>
<keyword evidence="3" id="KW-0269">Exonuclease</keyword>
<dbReference type="InterPro" id="IPR005135">
    <property type="entry name" value="Endo/exonuclease/phosphatase"/>
</dbReference>
<dbReference type="Proteomes" id="UP000199438">
    <property type="component" value="Unassembled WGS sequence"/>
</dbReference>
<reference evidence="4" key="1">
    <citation type="submission" date="2016-10" db="EMBL/GenBank/DDBJ databases">
        <authorList>
            <person name="Varghese N."/>
            <person name="Submissions S."/>
        </authorList>
    </citation>
    <scope>NUCLEOTIDE SEQUENCE [LARGE SCALE GENOMIC DNA]</scope>
    <source>
        <strain evidence="4">DSM 24499</strain>
    </source>
</reference>
<dbReference type="OrthoDB" id="635146at2"/>
<dbReference type="RefSeq" id="WP_092542500.1">
    <property type="nucleotide sequence ID" value="NZ_FOKV01000004.1"/>
</dbReference>
<dbReference type="Gene3D" id="3.60.10.10">
    <property type="entry name" value="Endonuclease/exonuclease/phosphatase"/>
    <property type="match status" value="1"/>
</dbReference>
<dbReference type="GO" id="GO:0004527">
    <property type="term" value="F:exonuclease activity"/>
    <property type="evidence" value="ECO:0007669"/>
    <property type="project" value="UniProtKB-KW"/>
</dbReference>
<feature type="transmembrane region" description="Helical" evidence="1">
    <location>
        <begin position="12"/>
        <end position="32"/>
    </location>
</feature>
<organism evidence="3 4">
    <name type="scientific">Zunongwangia mangrovi</name>
    <dbReference type="NCBI Taxonomy" id="1334022"/>
    <lineage>
        <taxon>Bacteria</taxon>
        <taxon>Pseudomonadati</taxon>
        <taxon>Bacteroidota</taxon>
        <taxon>Flavobacteriia</taxon>
        <taxon>Flavobacteriales</taxon>
        <taxon>Flavobacteriaceae</taxon>
        <taxon>Zunongwangia</taxon>
    </lineage>
</organism>
<feature type="domain" description="Endonuclease/exonuclease/phosphatase" evidence="2">
    <location>
        <begin position="102"/>
        <end position="338"/>
    </location>
</feature>
<name>A0A1I1IWE7_9FLAO</name>
<evidence type="ECO:0000313" key="3">
    <source>
        <dbReference type="EMBL" id="SFC40211.1"/>
    </source>
</evidence>
<dbReference type="EMBL" id="FOKV01000004">
    <property type="protein sequence ID" value="SFC40211.1"/>
    <property type="molecule type" value="Genomic_DNA"/>
</dbReference>
<dbReference type="GO" id="GO:0004519">
    <property type="term" value="F:endonuclease activity"/>
    <property type="evidence" value="ECO:0007669"/>
    <property type="project" value="UniProtKB-KW"/>
</dbReference>
<sequence>MKKLSWFDKLIFFLNSLLAIALILAYFLPYIPPKSYPLISVLTLGVPILIIANLVFFLYWLLRMKRQMLLSLIIMIVGFGFASKFYKWPFTSEDRAGKYSIMNYNVRMFNKSVWTEEENIPEKINAVIDESDPDILTIEEYYKNEYLEKKYPFKFIKYRSERSSFGQAIFSKFPLIGKTSLDFNVDDFTGDNNNAIFTDVLIEEDTIRLYNIHFQSLKVTEDVQEVDNFKDKQESKKVVKNISSGFVRQQNQAEKVYQSIRESAYPIIISGDFNNTAFSHTYKHVRNDRFQDAFVKKGAGFSSTYNLNYFPLRIDFHLLDTVFEINSYERIKVPYSDHYPILTTFSFKN</sequence>
<keyword evidence="1" id="KW-0812">Transmembrane</keyword>
<evidence type="ECO:0000259" key="2">
    <source>
        <dbReference type="Pfam" id="PF03372"/>
    </source>
</evidence>
<dbReference type="Pfam" id="PF03372">
    <property type="entry name" value="Exo_endo_phos"/>
    <property type="match status" value="1"/>
</dbReference>
<dbReference type="CDD" id="cd09084">
    <property type="entry name" value="EEP-2"/>
    <property type="match status" value="1"/>
</dbReference>
<dbReference type="AlphaFoldDB" id="A0A1I1IWE7"/>
<keyword evidence="3" id="KW-0540">Nuclease</keyword>
<evidence type="ECO:0000313" key="4">
    <source>
        <dbReference type="Proteomes" id="UP000199438"/>
    </source>
</evidence>
<evidence type="ECO:0000256" key="1">
    <source>
        <dbReference type="SAM" id="Phobius"/>
    </source>
</evidence>
<feature type="transmembrane region" description="Helical" evidence="1">
    <location>
        <begin position="38"/>
        <end position="62"/>
    </location>
</feature>
<dbReference type="STRING" id="1334022.SAMN04487907_10477"/>
<accession>A0A1I1IWE7</accession>
<keyword evidence="3" id="KW-0378">Hydrolase</keyword>
<gene>
    <name evidence="3" type="ORF">SAMN04487907_10477</name>
</gene>
<protein>
    <submittedName>
        <fullName evidence="3">Uncharacterized conserved protein YafD, endonuclease/exonuclease/phosphatase (EEP) superfamily</fullName>
    </submittedName>
</protein>
<keyword evidence="1" id="KW-0472">Membrane</keyword>
<dbReference type="InterPro" id="IPR036691">
    <property type="entry name" value="Endo/exonu/phosph_ase_sf"/>
</dbReference>
<keyword evidence="4" id="KW-1185">Reference proteome</keyword>
<keyword evidence="1" id="KW-1133">Transmembrane helix</keyword>
<feature type="transmembrane region" description="Helical" evidence="1">
    <location>
        <begin position="69"/>
        <end position="86"/>
    </location>
</feature>